<feature type="compositionally biased region" description="Basic residues" evidence="2">
    <location>
        <begin position="322"/>
        <end position="335"/>
    </location>
</feature>
<dbReference type="SMART" id="SM00343">
    <property type="entry name" value="ZnF_C2HC"/>
    <property type="match status" value="2"/>
</dbReference>
<proteinExistence type="predicted"/>
<dbReference type="Gene3D" id="4.10.60.10">
    <property type="entry name" value="Zinc finger, CCHC-type"/>
    <property type="match status" value="1"/>
</dbReference>
<gene>
    <name evidence="4" type="ORF">BSL78_11712</name>
</gene>
<evidence type="ECO:0000259" key="3">
    <source>
        <dbReference type="PROSITE" id="PS50158"/>
    </source>
</evidence>
<evidence type="ECO:0000256" key="1">
    <source>
        <dbReference type="PROSITE-ProRule" id="PRU00047"/>
    </source>
</evidence>
<accession>A0A2G8KTX6</accession>
<dbReference type="EMBL" id="MRZV01000375">
    <property type="protein sequence ID" value="PIK51390.1"/>
    <property type="molecule type" value="Genomic_DNA"/>
</dbReference>
<keyword evidence="1" id="KW-0862">Zinc</keyword>
<dbReference type="PROSITE" id="PS50158">
    <property type="entry name" value="ZF_CCHC"/>
    <property type="match status" value="1"/>
</dbReference>
<keyword evidence="1" id="KW-0479">Metal-binding</keyword>
<comment type="caution">
    <text evidence="4">The sequence shown here is derived from an EMBL/GenBank/DDBJ whole genome shotgun (WGS) entry which is preliminary data.</text>
</comment>
<keyword evidence="1" id="KW-0863">Zinc-finger</keyword>
<dbReference type="InterPro" id="IPR036875">
    <property type="entry name" value="Znf_CCHC_sf"/>
</dbReference>
<evidence type="ECO:0000313" key="5">
    <source>
        <dbReference type="Proteomes" id="UP000230750"/>
    </source>
</evidence>
<keyword evidence="5" id="KW-1185">Reference proteome</keyword>
<feature type="domain" description="CCHC-type" evidence="3">
    <location>
        <begin position="109"/>
        <end position="124"/>
    </location>
</feature>
<organism evidence="4 5">
    <name type="scientific">Stichopus japonicus</name>
    <name type="common">Sea cucumber</name>
    <dbReference type="NCBI Taxonomy" id="307972"/>
    <lineage>
        <taxon>Eukaryota</taxon>
        <taxon>Metazoa</taxon>
        <taxon>Echinodermata</taxon>
        <taxon>Eleutherozoa</taxon>
        <taxon>Echinozoa</taxon>
        <taxon>Holothuroidea</taxon>
        <taxon>Aspidochirotacea</taxon>
        <taxon>Aspidochirotida</taxon>
        <taxon>Stichopodidae</taxon>
        <taxon>Apostichopus</taxon>
    </lineage>
</organism>
<reference evidence="4 5" key="1">
    <citation type="journal article" date="2017" name="PLoS Biol.">
        <title>The sea cucumber genome provides insights into morphological evolution and visceral regeneration.</title>
        <authorList>
            <person name="Zhang X."/>
            <person name="Sun L."/>
            <person name="Yuan J."/>
            <person name="Sun Y."/>
            <person name="Gao Y."/>
            <person name="Zhang L."/>
            <person name="Li S."/>
            <person name="Dai H."/>
            <person name="Hamel J.F."/>
            <person name="Liu C."/>
            <person name="Yu Y."/>
            <person name="Liu S."/>
            <person name="Lin W."/>
            <person name="Guo K."/>
            <person name="Jin S."/>
            <person name="Xu P."/>
            <person name="Storey K.B."/>
            <person name="Huan P."/>
            <person name="Zhang T."/>
            <person name="Zhou Y."/>
            <person name="Zhang J."/>
            <person name="Lin C."/>
            <person name="Li X."/>
            <person name="Xing L."/>
            <person name="Huo D."/>
            <person name="Sun M."/>
            <person name="Wang L."/>
            <person name="Mercier A."/>
            <person name="Li F."/>
            <person name="Yang H."/>
            <person name="Xiang J."/>
        </authorList>
    </citation>
    <scope>NUCLEOTIDE SEQUENCE [LARGE SCALE GENOMIC DNA]</scope>
    <source>
        <strain evidence="4">Shaxun</strain>
        <tissue evidence="4">Muscle</tissue>
    </source>
</reference>
<dbReference type="AlphaFoldDB" id="A0A2G8KTX6"/>
<dbReference type="Proteomes" id="UP000230750">
    <property type="component" value="Unassembled WGS sequence"/>
</dbReference>
<evidence type="ECO:0000313" key="4">
    <source>
        <dbReference type="EMBL" id="PIK51390.1"/>
    </source>
</evidence>
<dbReference type="OrthoDB" id="7480986at2759"/>
<sequence length="381" mass="43598">MATNRRPYTNRQTISVSTTPVQRKPEVIVTRIHPNIPAEEILQEIQSQGYKAKACRRFFRKGTDTPIWKVAVTLSTTAECKDLVFNGITILASRYNIEHVKDTKAAIQCHNCQKFGHYASSCTNPKTCLRCGGTHSLAECTTPREQPNCANCNQQHIASYKGCPSYLKTARQQQLKSTRNPASSPRSNMTANQEDIIKQLQDQHDKQLIEINLKHQREIADLKAKHDTLLKKTHEDNPAFFNQMREHTTKQTEIIKEDISYFTADILMTIATSGTKEPDLDTHLHSIITQKMKSHLGLIISKETLRAKIRKRSMDKLTSTNSHKKHINGGHKQKLYHPPTWKTDKAEEMDEQQLRIMQFNANSINNKIQEIQDYLTLKIST</sequence>
<dbReference type="SUPFAM" id="SSF57756">
    <property type="entry name" value="Retrovirus zinc finger-like domains"/>
    <property type="match status" value="1"/>
</dbReference>
<dbReference type="InterPro" id="IPR001878">
    <property type="entry name" value="Znf_CCHC"/>
</dbReference>
<feature type="region of interest" description="Disordered" evidence="2">
    <location>
        <begin position="315"/>
        <end position="338"/>
    </location>
</feature>
<name>A0A2G8KTX6_STIJA</name>
<protein>
    <submittedName>
        <fullName evidence="4">Putative gag protein</fullName>
    </submittedName>
</protein>
<evidence type="ECO:0000256" key="2">
    <source>
        <dbReference type="SAM" id="MobiDB-lite"/>
    </source>
</evidence>
<dbReference type="GO" id="GO:0008270">
    <property type="term" value="F:zinc ion binding"/>
    <property type="evidence" value="ECO:0007669"/>
    <property type="project" value="UniProtKB-KW"/>
</dbReference>
<dbReference type="GO" id="GO:0003676">
    <property type="term" value="F:nucleic acid binding"/>
    <property type="evidence" value="ECO:0007669"/>
    <property type="project" value="InterPro"/>
</dbReference>